<protein>
    <submittedName>
        <fullName evidence="3">Tripartite-type tricarboxylate transporter receptor subunit TctC</fullName>
    </submittedName>
</protein>
<keyword evidence="4" id="KW-1185">Reference proteome</keyword>
<proteinExistence type="inferred from homology"/>
<evidence type="ECO:0000256" key="1">
    <source>
        <dbReference type="ARBA" id="ARBA00006987"/>
    </source>
</evidence>
<comment type="caution">
    <text evidence="3">The sequence shown here is derived from an EMBL/GenBank/DDBJ whole genome shotgun (WGS) entry which is preliminary data.</text>
</comment>
<dbReference type="RefSeq" id="WP_106227057.1">
    <property type="nucleotide sequence ID" value="NZ_PVTV01000011.1"/>
</dbReference>
<name>A0A2T0XKV0_9BURK</name>
<reference evidence="3 4" key="1">
    <citation type="submission" date="2018-03" db="EMBL/GenBank/DDBJ databases">
        <title>Genomic Encyclopedia of Type Strains, Phase III (KMG-III): the genomes of soil and plant-associated and newly described type strains.</title>
        <authorList>
            <person name="Whitman W."/>
        </authorList>
    </citation>
    <scope>NUCLEOTIDE SEQUENCE [LARGE SCALE GENOMIC DNA]</scope>
    <source>
        <strain evidence="3 4">MWH-P2sevCIIIb</strain>
    </source>
</reference>
<gene>
    <name evidence="3" type="ORF">BCM14_1036</name>
</gene>
<dbReference type="PANTHER" id="PTHR42928">
    <property type="entry name" value="TRICARBOXYLATE-BINDING PROTEIN"/>
    <property type="match status" value="1"/>
</dbReference>
<comment type="similarity">
    <text evidence="1">Belongs to the UPF0065 (bug) family.</text>
</comment>
<dbReference type="SUPFAM" id="SSF53850">
    <property type="entry name" value="Periplasmic binding protein-like II"/>
    <property type="match status" value="1"/>
</dbReference>
<dbReference type="PANTHER" id="PTHR42928:SF5">
    <property type="entry name" value="BLR1237 PROTEIN"/>
    <property type="match status" value="1"/>
</dbReference>
<evidence type="ECO:0000313" key="4">
    <source>
        <dbReference type="Proteomes" id="UP000238308"/>
    </source>
</evidence>
<dbReference type="PIRSF" id="PIRSF017082">
    <property type="entry name" value="YflP"/>
    <property type="match status" value="1"/>
</dbReference>
<dbReference type="InterPro" id="IPR042100">
    <property type="entry name" value="Bug_dom1"/>
</dbReference>
<dbReference type="OrthoDB" id="8954272at2"/>
<dbReference type="CDD" id="cd07012">
    <property type="entry name" value="PBP2_Bug_TTT"/>
    <property type="match status" value="1"/>
</dbReference>
<feature type="chain" id="PRO_5015597506" evidence="2">
    <location>
        <begin position="25"/>
        <end position="328"/>
    </location>
</feature>
<dbReference type="Gene3D" id="3.40.190.10">
    <property type="entry name" value="Periplasmic binding protein-like II"/>
    <property type="match status" value="1"/>
</dbReference>
<dbReference type="Gene3D" id="3.40.190.150">
    <property type="entry name" value="Bordetella uptake gene, domain 1"/>
    <property type="match status" value="1"/>
</dbReference>
<dbReference type="Pfam" id="PF03401">
    <property type="entry name" value="TctC"/>
    <property type="match status" value="1"/>
</dbReference>
<accession>A0A2T0XKV0</accession>
<keyword evidence="3" id="KW-0675">Receptor</keyword>
<evidence type="ECO:0000256" key="2">
    <source>
        <dbReference type="SAM" id="SignalP"/>
    </source>
</evidence>
<dbReference type="EMBL" id="PVTV01000011">
    <property type="protein sequence ID" value="PRY99584.1"/>
    <property type="molecule type" value="Genomic_DNA"/>
</dbReference>
<dbReference type="AlphaFoldDB" id="A0A2T0XKV0"/>
<evidence type="ECO:0000313" key="3">
    <source>
        <dbReference type="EMBL" id="PRY99584.1"/>
    </source>
</evidence>
<dbReference type="Proteomes" id="UP000238308">
    <property type="component" value="Unassembled WGS sequence"/>
</dbReference>
<keyword evidence="2" id="KW-0732">Signal</keyword>
<sequence length="328" mass="35675">MNRRIFTQVSLGALLLSAFNRSQAQQNIKSASGFPDRPIKLVVPYPAGGVVDIVMRAVTEPLSYDLAQRIVVENRPGADGRIGIDAVAKAPADGYTLIAATPILAVGEHLMAEMKGRSSEFAGVCAFAAPPSVFVVNSDVPATTLKEFIELARKKPGFYNAANPSTGSTMHLAQELFFEHAGITLTNVNYKGQPQSLPDLGQGSVHFGLLSQDLALTLIQTGKVRPLAMNMVARTRALPEVPTVAQAGFPDILVRSWYGVAVPAATPMPVRQFLDEQFQRNMKLPAVREKLDAMECEILGLDGAHFDELIQSEYKRWGELIRARNIHI</sequence>
<feature type="signal peptide" evidence="2">
    <location>
        <begin position="1"/>
        <end position="24"/>
    </location>
</feature>
<dbReference type="InterPro" id="IPR005064">
    <property type="entry name" value="BUG"/>
</dbReference>
<organism evidence="3 4">
    <name type="scientific">Jezberella montanilacus</name>
    <dbReference type="NCBI Taxonomy" id="323426"/>
    <lineage>
        <taxon>Bacteria</taxon>
        <taxon>Pseudomonadati</taxon>
        <taxon>Pseudomonadota</taxon>
        <taxon>Betaproteobacteria</taxon>
        <taxon>Burkholderiales</taxon>
        <taxon>Alcaligenaceae</taxon>
        <taxon>Jezberella</taxon>
    </lineage>
</organism>